<proteinExistence type="predicted"/>
<evidence type="ECO:0000313" key="2">
    <source>
        <dbReference type="Proteomes" id="UP001500655"/>
    </source>
</evidence>
<reference evidence="2" key="1">
    <citation type="journal article" date="2019" name="Int. J. Syst. Evol. Microbiol.">
        <title>The Global Catalogue of Microorganisms (GCM) 10K type strain sequencing project: providing services to taxonomists for standard genome sequencing and annotation.</title>
        <authorList>
            <consortium name="The Broad Institute Genomics Platform"/>
            <consortium name="The Broad Institute Genome Sequencing Center for Infectious Disease"/>
            <person name="Wu L."/>
            <person name="Ma J."/>
        </authorList>
    </citation>
    <scope>NUCLEOTIDE SEQUENCE [LARGE SCALE GENOMIC DNA]</scope>
    <source>
        <strain evidence="2">JCM 13249</strain>
    </source>
</reference>
<keyword evidence="2" id="KW-1185">Reference proteome</keyword>
<organism evidence="1 2">
    <name type="scientific">Luedemannella helvata</name>
    <dbReference type="NCBI Taxonomy" id="349315"/>
    <lineage>
        <taxon>Bacteria</taxon>
        <taxon>Bacillati</taxon>
        <taxon>Actinomycetota</taxon>
        <taxon>Actinomycetes</taxon>
        <taxon>Micromonosporales</taxon>
        <taxon>Micromonosporaceae</taxon>
        <taxon>Luedemannella</taxon>
    </lineage>
</organism>
<sequence length="112" mass="12097">MIRVSSDATTLLTDSINASGRAAVFFSKDAPTSKAAFQQAKRLCKELFPVRAAGRVTFYDDGGTIKLLGGALLIFVPKPANLSDFDVYFYEADLGSAAASFTEVTYNDWPDT</sequence>
<comment type="caution">
    <text evidence="1">The sequence shown here is derived from an EMBL/GenBank/DDBJ whole genome shotgun (WGS) entry which is preliminary data.</text>
</comment>
<dbReference type="Proteomes" id="UP001500655">
    <property type="component" value="Unassembled WGS sequence"/>
</dbReference>
<protein>
    <submittedName>
        <fullName evidence="1">Uncharacterized protein</fullName>
    </submittedName>
</protein>
<dbReference type="EMBL" id="BAAALS010000026">
    <property type="protein sequence ID" value="GAA1769303.1"/>
    <property type="molecule type" value="Genomic_DNA"/>
</dbReference>
<evidence type="ECO:0000313" key="1">
    <source>
        <dbReference type="EMBL" id="GAA1769303.1"/>
    </source>
</evidence>
<accession>A0ABP4X399</accession>
<gene>
    <name evidence="1" type="ORF">GCM10009681_45880</name>
</gene>
<name>A0ABP4X399_9ACTN</name>